<protein>
    <submittedName>
        <fullName evidence="2">Uncharacterized protein</fullName>
    </submittedName>
</protein>
<feature type="coiled-coil region" evidence="1">
    <location>
        <begin position="152"/>
        <end position="271"/>
    </location>
</feature>
<proteinExistence type="predicted"/>
<gene>
    <name evidence="2" type="ORF">LOD99_10604</name>
</gene>
<dbReference type="AlphaFoldDB" id="A0AAV7KG08"/>
<sequence length="314" mass="37688">MSNKIREILCVDMTDRRDRDKQELCDNIHWTWDTIGREKSVRMSIQMQLAHFDRKLVGVEKEIDKLNLDLMELEKRAKSQEREGREAREESKIMRLEAEGWERRGDSAIRKLLELEYEQDRKINQIESELKQEVARRLDCYTNLDTKIHSIADEAEKKRINLEEACKIDKRESDKILRKEISNLKEENDKLKRELENQIEESKLNMKFLVEMSREEMESLELRLRDSIRDMNDENITNKDRIIRIERSILKKRDEESLESLKRELDKVKSEQRAGLAAIQSCMKLIYEVINKKIDLHDTNLIYHINKMYHLNSK</sequence>
<keyword evidence="3" id="KW-1185">Reference proteome</keyword>
<accession>A0AAV7KG08</accession>
<keyword evidence="1" id="KW-0175">Coiled coil</keyword>
<organism evidence="2 3">
    <name type="scientific">Oopsacas minuta</name>
    <dbReference type="NCBI Taxonomy" id="111878"/>
    <lineage>
        <taxon>Eukaryota</taxon>
        <taxon>Metazoa</taxon>
        <taxon>Porifera</taxon>
        <taxon>Hexactinellida</taxon>
        <taxon>Hexasterophora</taxon>
        <taxon>Lyssacinosida</taxon>
        <taxon>Leucopsacidae</taxon>
        <taxon>Oopsacas</taxon>
    </lineage>
</organism>
<name>A0AAV7KG08_9METZ</name>
<evidence type="ECO:0000256" key="1">
    <source>
        <dbReference type="SAM" id="Coils"/>
    </source>
</evidence>
<comment type="caution">
    <text evidence="2">The sequence shown here is derived from an EMBL/GenBank/DDBJ whole genome shotgun (WGS) entry which is preliminary data.</text>
</comment>
<evidence type="ECO:0000313" key="2">
    <source>
        <dbReference type="EMBL" id="KAI6659825.1"/>
    </source>
</evidence>
<evidence type="ECO:0000313" key="3">
    <source>
        <dbReference type="Proteomes" id="UP001165289"/>
    </source>
</evidence>
<feature type="coiled-coil region" evidence="1">
    <location>
        <begin position="49"/>
        <end position="90"/>
    </location>
</feature>
<dbReference type="Proteomes" id="UP001165289">
    <property type="component" value="Unassembled WGS sequence"/>
</dbReference>
<reference evidence="2 3" key="1">
    <citation type="journal article" date="2023" name="BMC Biol.">
        <title>The compact genome of the sponge Oopsacas minuta (Hexactinellida) is lacking key metazoan core genes.</title>
        <authorList>
            <person name="Santini S."/>
            <person name="Schenkelaars Q."/>
            <person name="Jourda C."/>
            <person name="Duchesne M."/>
            <person name="Belahbib H."/>
            <person name="Rocher C."/>
            <person name="Selva M."/>
            <person name="Riesgo A."/>
            <person name="Vervoort M."/>
            <person name="Leys S.P."/>
            <person name="Kodjabachian L."/>
            <person name="Le Bivic A."/>
            <person name="Borchiellini C."/>
            <person name="Claverie J.M."/>
            <person name="Renard E."/>
        </authorList>
    </citation>
    <scope>NUCLEOTIDE SEQUENCE [LARGE SCALE GENOMIC DNA]</scope>
    <source>
        <strain evidence="2">SPO-2</strain>
    </source>
</reference>
<dbReference type="EMBL" id="JAKMXF010000046">
    <property type="protein sequence ID" value="KAI6659825.1"/>
    <property type="molecule type" value="Genomic_DNA"/>
</dbReference>